<name>A0AAV5V6E5_9BILA</name>
<feature type="chain" id="PRO_5044011575" evidence="2">
    <location>
        <begin position="19"/>
        <end position="206"/>
    </location>
</feature>
<accession>A0AAV5V6E5</accession>
<keyword evidence="1" id="KW-0472">Membrane</keyword>
<dbReference type="Proteomes" id="UP001432322">
    <property type="component" value="Unassembled WGS sequence"/>
</dbReference>
<gene>
    <name evidence="3" type="ORF">PFISCL1PPCAC_6482</name>
</gene>
<evidence type="ECO:0000313" key="4">
    <source>
        <dbReference type="Proteomes" id="UP001432322"/>
    </source>
</evidence>
<dbReference type="AlphaFoldDB" id="A0AAV5V6E5"/>
<evidence type="ECO:0000256" key="1">
    <source>
        <dbReference type="SAM" id="Phobius"/>
    </source>
</evidence>
<keyword evidence="2" id="KW-0732">Signal</keyword>
<feature type="signal peptide" evidence="2">
    <location>
        <begin position="1"/>
        <end position="18"/>
    </location>
</feature>
<evidence type="ECO:0000313" key="3">
    <source>
        <dbReference type="EMBL" id="GMT15185.1"/>
    </source>
</evidence>
<keyword evidence="1" id="KW-1133">Transmembrane helix</keyword>
<proteinExistence type="predicted"/>
<keyword evidence="1" id="KW-0812">Transmembrane</keyword>
<feature type="transmembrane region" description="Helical" evidence="1">
    <location>
        <begin position="157"/>
        <end position="180"/>
    </location>
</feature>
<organism evidence="3 4">
    <name type="scientific">Pristionchus fissidentatus</name>
    <dbReference type="NCBI Taxonomy" id="1538716"/>
    <lineage>
        <taxon>Eukaryota</taxon>
        <taxon>Metazoa</taxon>
        <taxon>Ecdysozoa</taxon>
        <taxon>Nematoda</taxon>
        <taxon>Chromadorea</taxon>
        <taxon>Rhabditida</taxon>
        <taxon>Rhabditina</taxon>
        <taxon>Diplogasteromorpha</taxon>
        <taxon>Diplogasteroidea</taxon>
        <taxon>Neodiplogasteridae</taxon>
        <taxon>Pristionchus</taxon>
    </lineage>
</organism>
<comment type="caution">
    <text evidence="3">The sequence shown here is derived from an EMBL/GenBank/DDBJ whole genome shotgun (WGS) entry which is preliminary data.</text>
</comment>
<sequence length="206" mass="22431">QKFFVFLGALSATAAAAADKEEAAAVLEPAAPAVIDAGGMVALENWKCEADGKSKMYDELEKSSCNALMGPINDCCEKFDDCKSGKKNCLQTRKNCVKNVLVAKNAPVCESYVTALTEDEESEWSLKIIKVTSVTYVRRVVVYAKSQMETNPIRSTIIITLIFLGLVCVFLSCCCFCAAFRNTEKECRQMSESTATSVVIAVSSRE</sequence>
<keyword evidence="4" id="KW-1185">Reference proteome</keyword>
<evidence type="ECO:0000256" key="2">
    <source>
        <dbReference type="SAM" id="SignalP"/>
    </source>
</evidence>
<dbReference type="EMBL" id="BTSY01000002">
    <property type="protein sequence ID" value="GMT15185.1"/>
    <property type="molecule type" value="Genomic_DNA"/>
</dbReference>
<feature type="non-terminal residue" evidence="3">
    <location>
        <position position="1"/>
    </location>
</feature>
<reference evidence="3" key="1">
    <citation type="submission" date="2023-10" db="EMBL/GenBank/DDBJ databases">
        <title>Genome assembly of Pristionchus species.</title>
        <authorList>
            <person name="Yoshida K."/>
            <person name="Sommer R.J."/>
        </authorList>
    </citation>
    <scope>NUCLEOTIDE SEQUENCE</scope>
    <source>
        <strain evidence="3">RS5133</strain>
    </source>
</reference>
<protein>
    <submittedName>
        <fullName evidence="3">Uncharacterized protein</fullName>
    </submittedName>
</protein>